<evidence type="ECO:0000313" key="2">
    <source>
        <dbReference type="Proteomes" id="UP000515679"/>
    </source>
</evidence>
<name>A0A7G5BVQ0_9BACL</name>
<proteinExistence type="predicted"/>
<dbReference type="KEGG" id="cchl:FPL14_07400"/>
<evidence type="ECO:0000313" key="1">
    <source>
        <dbReference type="EMBL" id="QMV41034.1"/>
    </source>
</evidence>
<gene>
    <name evidence="1" type="ORF">FPL14_07400</name>
</gene>
<protein>
    <submittedName>
        <fullName evidence="1">Uncharacterized protein</fullName>
    </submittedName>
</protein>
<dbReference type="EMBL" id="CP041969">
    <property type="protein sequence ID" value="QMV41034.1"/>
    <property type="molecule type" value="Genomic_DNA"/>
</dbReference>
<dbReference type="Proteomes" id="UP000515679">
    <property type="component" value="Chromosome"/>
</dbReference>
<dbReference type="RefSeq" id="WP_182302390.1">
    <property type="nucleotide sequence ID" value="NZ_CP041969.1"/>
</dbReference>
<sequence>MKQLLVFLLFAALFCWLMFSPIYKHVLVIRQALLQQEADYLLEVGASGRYGYIDGGMVAESRDRLSQYGFTASSLRYEVTSTSGADADNAASPLLRGVGIRLRITYPYDNLLDIDRLIGVTPPSDEARIAGGGMKMSEYVPSR</sequence>
<organism evidence="1 2">
    <name type="scientific">Cohnella cholangitidis</name>
    <dbReference type="NCBI Taxonomy" id="2598458"/>
    <lineage>
        <taxon>Bacteria</taxon>
        <taxon>Bacillati</taxon>
        <taxon>Bacillota</taxon>
        <taxon>Bacilli</taxon>
        <taxon>Bacillales</taxon>
        <taxon>Paenibacillaceae</taxon>
        <taxon>Cohnella</taxon>
    </lineage>
</organism>
<keyword evidence="2" id="KW-1185">Reference proteome</keyword>
<accession>A0A7G5BVQ0</accession>
<dbReference type="AlphaFoldDB" id="A0A7G5BVQ0"/>
<reference evidence="1 2" key="1">
    <citation type="submission" date="2019-07" db="EMBL/GenBank/DDBJ databases">
        <authorList>
            <person name="Kim J.K."/>
            <person name="Cheong H.-M."/>
            <person name="Choi Y."/>
            <person name="Hwang K.J."/>
            <person name="Lee S."/>
            <person name="Choi C."/>
        </authorList>
    </citation>
    <scope>NUCLEOTIDE SEQUENCE [LARGE SCALE GENOMIC DNA]</scope>
    <source>
        <strain evidence="1 2">KS 22</strain>
    </source>
</reference>